<evidence type="ECO:0000313" key="1">
    <source>
        <dbReference type="EMBL" id="PJZ83413.1"/>
    </source>
</evidence>
<proteinExistence type="predicted"/>
<dbReference type="Proteomes" id="UP000232145">
    <property type="component" value="Unassembled WGS sequence"/>
</dbReference>
<dbReference type="AlphaFoldDB" id="A0A2N0AGP8"/>
<dbReference type="RefSeq" id="WP_100745014.1">
    <property type="nucleotide sequence ID" value="NZ_NPDW01000003.1"/>
</dbReference>
<protein>
    <submittedName>
        <fullName evidence="1">Uncharacterized protein</fullName>
    </submittedName>
</protein>
<dbReference type="SUPFAM" id="SSF55486">
    <property type="entry name" value="Metalloproteases ('zincins'), catalytic domain"/>
    <property type="match status" value="1"/>
</dbReference>
<comment type="caution">
    <text evidence="1">The sequence shown here is derived from an EMBL/GenBank/DDBJ whole genome shotgun (WGS) entry which is preliminary data.</text>
</comment>
<name>A0A2N0AGP8_9LEPT</name>
<reference evidence="1 2" key="1">
    <citation type="submission" date="2017-07" db="EMBL/GenBank/DDBJ databases">
        <title>Leptospira spp. isolated from tropical soils.</title>
        <authorList>
            <person name="Thibeaux R."/>
            <person name="Iraola G."/>
            <person name="Ferres I."/>
            <person name="Bierque E."/>
            <person name="Girault D."/>
            <person name="Soupe-Gilbert M.-E."/>
            <person name="Picardeau M."/>
            <person name="Goarant C."/>
        </authorList>
    </citation>
    <scope>NUCLEOTIDE SEQUENCE [LARGE SCALE GENOMIC DNA]</scope>
    <source>
        <strain evidence="1 2">FH2-B-A1</strain>
    </source>
</reference>
<keyword evidence="2" id="KW-1185">Reference proteome</keyword>
<gene>
    <name evidence="1" type="ORF">CH364_17255</name>
</gene>
<dbReference type="OrthoDB" id="338835at2"/>
<sequence length="289" mass="33387">MKFHVLFILFWLGFNLSYCYSLEKPYNYGNPYLPSPEFSEDDPQFEEGEPVWILDQTGNWIFSLPSKLVLWNLKADNHYISKETKEYLIRYIKENNLRDVKVRFNQYAPLSEWKRLPKNKNINPVVRYFFGSISLLAYTFLPGRLFAGTIGGDHYNSFTNTINVYSDLPPVVIHEGGHAKDFAQREKRTLYAAVYALPVVGALYHEARASDDALNYFAEKNDREQLDSSYELLTPAYSTYVGGAIGDVVANPITAVAVIPGHIYGRYKKRDIDMELEKRKQKIQIKEPK</sequence>
<evidence type="ECO:0000313" key="2">
    <source>
        <dbReference type="Proteomes" id="UP000232145"/>
    </source>
</evidence>
<dbReference type="EMBL" id="NPDX01000006">
    <property type="protein sequence ID" value="PJZ83413.1"/>
    <property type="molecule type" value="Genomic_DNA"/>
</dbReference>
<organism evidence="1 2">
    <name type="scientific">Leptospira harrisiae</name>
    <dbReference type="NCBI Taxonomy" id="2023189"/>
    <lineage>
        <taxon>Bacteria</taxon>
        <taxon>Pseudomonadati</taxon>
        <taxon>Spirochaetota</taxon>
        <taxon>Spirochaetia</taxon>
        <taxon>Leptospirales</taxon>
        <taxon>Leptospiraceae</taxon>
        <taxon>Leptospira</taxon>
    </lineage>
</organism>
<accession>A0A2N0AGP8</accession>